<dbReference type="EMBL" id="CP080544">
    <property type="protein sequence ID" value="QYR53099.1"/>
    <property type="molecule type" value="Genomic_DNA"/>
</dbReference>
<evidence type="ECO:0000256" key="1">
    <source>
        <dbReference type="SAM" id="MobiDB-lite"/>
    </source>
</evidence>
<dbReference type="RefSeq" id="WP_220379917.1">
    <property type="nucleotide sequence ID" value="NZ_CP080544.1"/>
</dbReference>
<protein>
    <recommendedName>
        <fullName evidence="5">Adhesin</fullName>
    </recommendedName>
</protein>
<sequence length="272" mass="26707">MKLQLTVLALALVAAPAFAADDARTNTRTDITNDISVRGHVAVTGKIDVNAESAATIDQDQATTANTSYGDGDATAGAHNNAGRDAQGNVGLNIAAGVGNAQSNDVALSAVDGSRVFATAMSFNTQGTFGNLAAGDGARDVNLTAAVDGNVLRDAKGNIGVNVAAGVGNAQSNSLAASVNTGGGSSSSVARGGGHDDDDHDRAKPEGAIAKATADSEQLTLMNVIDPGCGDLDTNASMSGNALRGAQGNIGVNIAAGVGNAQHNGLSIAVAN</sequence>
<evidence type="ECO:0000313" key="3">
    <source>
        <dbReference type="EMBL" id="QYR53099.1"/>
    </source>
</evidence>
<name>A0ABX8WNS4_9GAMM</name>
<reference evidence="3 4" key="1">
    <citation type="submission" date="2021-08" db="EMBL/GenBank/DDBJ databases">
        <title>Lysobacter sp. strain CJ11 Genome sequencing and assembly.</title>
        <authorList>
            <person name="Kim I."/>
        </authorList>
    </citation>
    <scope>NUCLEOTIDE SEQUENCE [LARGE SCALE GENOMIC DNA]</scope>
    <source>
        <strain evidence="3 4">CJ11</strain>
    </source>
</reference>
<keyword evidence="4" id="KW-1185">Reference proteome</keyword>
<evidence type="ECO:0000256" key="2">
    <source>
        <dbReference type="SAM" id="SignalP"/>
    </source>
</evidence>
<feature type="chain" id="PRO_5045266234" description="Adhesin" evidence="2">
    <location>
        <begin position="20"/>
        <end position="272"/>
    </location>
</feature>
<dbReference type="Proteomes" id="UP000824755">
    <property type="component" value="Chromosome"/>
</dbReference>
<organism evidence="3 4">
    <name type="scientific">Lysobacter soyae</name>
    <dbReference type="NCBI Taxonomy" id="2764185"/>
    <lineage>
        <taxon>Bacteria</taxon>
        <taxon>Pseudomonadati</taxon>
        <taxon>Pseudomonadota</taxon>
        <taxon>Gammaproteobacteria</taxon>
        <taxon>Lysobacterales</taxon>
        <taxon>Lysobacteraceae</taxon>
        <taxon>Lysobacter</taxon>
    </lineage>
</organism>
<accession>A0ABX8WNS4</accession>
<gene>
    <name evidence="3" type="ORF">H8L67_00825</name>
</gene>
<proteinExistence type="predicted"/>
<evidence type="ECO:0000313" key="4">
    <source>
        <dbReference type="Proteomes" id="UP000824755"/>
    </source>
</evidence>
<keyword evidence="2" id="KW-0732">Signal</keyword>
<feature type="signal peptide" evidence="2">
    <location>
        <begin position="1"/>
        <end position="19"/>
    </location>
</feature>
<feature type="region of interest" description="Disordered" evidence="1">
    <location>
        <begin position="177"/>
        <end position="203"/>
    </location>
</feature>
<evidence type="ECO:0008006" key="5">
    <source>
        <dbReference type="Google" id="ProtNLM"/>
    </source>
</evidence>
<feature type="compositionally biased region" description="Basic and acidic residues" evidence="1">
    <location>
        <begin position="193"/>
        <end position="203"/>
    </location>
</feature>